<evidence type="ECO:0000256" key="1">
    <source>
        <dbReference type="SAM" id="Phobius"/>
    </source>
</evidence>
<reference evidence="2 3" key="1">
    <citation type="submission" date="2022-05" db="EMBL/GenBank/DDBJ databases">
        <authorList>
            <consortium name="Genoscope - CEA"/>
            <person name="William W."/>
        </authorList>
    </citation>
    <scope>NUCLEOTIDE SEQUENCE [LARGE SCALE GENOMIC DNA]</scope>
</reference>
<protein>
    <submittedName>
        <fullName evidence="2">Uncharacterized protein</fullName>
    </submittedName>
</protein>
<comment type="caution">
    <text evidence="2">The sequence shown here is derived from an EMBL/GenBank/DDBJ whole genome shotgun (WGS) entry which is preliminary data.</text>
</comment>
<feature type="transmembrane region" description="Helical" evidence="1">
    <location>
        <begin position="137"/>
        <end position="159"/>
    </location>
</feature>
<dbReference type="EMBL" id="CALNXK010000267">
    <property type="protein sequence ID" value="CAH3179963.1"/>
    <property type="molecule type" value="Genomic_DNA"/>
</dbReference>
<keyword evidence="1" id="KW-1133">Transmembrane helix</keyword>
<dbReference type="Proteomes" id="UP001159405">
    <property type="component" value="Unassembled WGS sequence"/>
</dbReference>
<feature type="transmembrane region" description="Helical" evidence="1">
    <location>
        <begin position="35"/>
        <end position="62"/>
    </location>
</feature>
<organism evidence="2 3">
    <name type="scientific">Porites lobata</name>
    <dbReference type="NCBI Taxonomy" id="104759"/>
    <lineage>
        <taxon>Eukaryota</taxon>
        <taxon>Metazoa</taxon>
        <taxon>Cnidaria</taxon>
        <taxon>Anthozoa</taxon>
        <taxon>Hexacorallia</taxon>
        <taxon>Scleractinia</taxon>
        <taxon>Fungiina</taxon>
        <taxon>Poritidae</taxon>
        <taxon>Porites</taxon>
    </lineage>
</organism>
<gene>
    <name evidence="2" type="ORF">PLOB_00022623</name>
</gene>
<feature type="transmembrane region" description="Helical" evidence="1">
    <location>
        <begin position="9"/>
        <end position="29"/>
    </location>
</feature>
<evidence type="ECO:0000313" key="2">
    <source>
        <dbReference type="EMBL" id="CAH3179963.1"/>
    </source>
</evidence>
<evidence type="ECO:0000313" key="3">
    <source>
        <dbReference type="Proteomes" id="UP001159405"/>
    </source>
</evidence>
<feature type="transmembrane region" description="Helical" evidence="1">
    <location>
        <begin position="74"/>
        <end position="96"/>
    </location>
</feature>
<accession>A0ABN8RM14</accession>
<sequence>MENTNKRTLTLLSSFQIAISVLFFVLGLVDTLQIRYIYVGLAASPCWIIPLTLASGIMGLVLSQSRKRSSNLIHAIWSVSVACIIYAAITALRYQYWGVELLKIRTIILNTDHYSNEKWWFVEKNVRPKYTKQENEAFAVFGIIIVLSIIEIILAAALAKVSDSSHNCKRVQQPTIPMYAMYYQPVGQVSALPGQTNADIESRVRLIPAQDIPPPHDQMSPH</sequence>
<keyword evidence="1" id="KW-0472">Membrane</keyword>
<proteinExistence type="predicted"/>
<keyword evidence="3" id="KW-1185">Reference proteome</keyword>
<name>A0ABN8RM14_9CNID</name>
<keyword evidence="1" id="KW-0812">Transmembrane</keyword>